<keyword evidence="2" id="KW-1185">Reference proteome</keyword>
<evidence type="ECO:0000313" key="2">
    <source>
        <dbReference type="Proteomes" id="UP000024635"/>
    </source>
</evidence>
<dbReference type="Proteomes" id="UP000024635">
    <property type="component" value="Unassembled WGS sequence"/>
</dbReference>
<sequence length="150" mass="16926">MKGYVRVVVGRVGMDQLARVHATRSICHNKLKEMGGKCENLSENGQKAENAAWKREPIGRTAPRSSLAAAWRRLRLSALADVWIGVTTRIHCSQELQGLHALDFYRCAMVCSVRNNIPTEERKNCVAATRRCYRNPKRDSGNVRNVTSQF</sequence>
<organism evidence="1 2">
    <name type="scientific">Ancylostoma ceylanicum</name>
    <dbReference type="NCBI Taxonomy" id="53326"/>
    <lineage>
        <taxon>Eukaryota</taxon>
        <taxon>Metazoa</taxon>
        <taxon>Ecdysozoa</taxon>
        <taxon>Nematoda</taxon>
        <taxon>Chromadorea</taxon>
        <taxon>Rhabditida</taxon>
        <taxon>Rhabditina</taxon>
        <taxon>Rhabditomorpha</taxon>
        <taxon>Strongyloidea</taxon>
        <taxon>Ancylostomatidae</taxon>
        <taxon>Ancylostomatinae</taxon>
        <taxon>Ancylostoma</taxon>
    </lineage>
</organism>
<dbReference type="EMBL" id="JARK01001339">
    <property type="protein sequence ID" value="EYC32481.1"/>
    <property type="molecule type" value="Genomic_DNA"/>
</dbReference>
<protein>
    <submittedName>
        <fullName evidence="1">Uncharacterized protein</fullName>
    </submittedName>
</protein>
<accession>A0A016VYT1</accession>
<comment type="caution">
    <text evidence="1">The sequence shown here is derived from an EMBL/GenBank/DDBJ whole genome shotgun (WGS) entry which is preliminary data.</text>
</comment>
<gene>
    <name evidence="1" type="primary">Acey_s0003.g1604</name>
    <name evidence="1" type="ORF">Y032_0003g1604</name>
</gene>
<proteinExistence type="predicted"/>
<evidence type="ECO:0000313" key="1">
    <source>
        <dbReference type="EMBL" id="EYC32481.1"/>
    </source>
</evidence>
<name>A0A016VYT1_9BILA</name>
<dbReference type="AlphaFoldDB" id="A0A016VYT1"/>
<reference evidence="2" key="1">
    <citation type="journal article" date="2015" name="Nat. Genet.">
        <title>The genome and transcriptome of the zoonotic hookworm Ancylostoma ceylanicum identify infection-specific gene families.</title>
        <authorList>
            <person name="Schwarz E.M."/>
            <person name="Hu Y."/>
            <person name="Antoshechkin I."/>
            <person name="Miller M.M."/>
            <person name="Sternberg P.W."/>
            <person name="Aroian R.V."/>
        </authorList>
    </citation>
    <scope>NUCLEOTIDE SEQUENCE</scope>
    <source>
        <strain evidence="2">HY135</strain>
    </source>
</reference>